<dbReference type="PANTHER" id="PTHR40547:SF1">
    <property type="entry name" value="SLL0298 PROTEIN"/>
    <property type="match status" value="1"/>
</dbReference>
<dbReference type="OrthoDB" id="5296274at2"/>
<dbReference type="STRING" id="1000565.METUNv1_04029"/>
<keyword evidence="1" id="KW-0812">Transmembrane</keyword>
<feature type="transmembrane region" description="Helical" evidence="1">
    <location>
        <begin position="146"/>
        <end position="169"/>
    </location>
</feature>
<evidence type="ECO:0000313" key="3">
    <source>
        <dbReference type="EMBL" id="EGK70061.1"/>
    </source>
</evidence>
<keyword evidence="1" id="KW-0472">Membrane</keyword>
<keyword evidence="1" id="KW-1133">Transmembrane helix</keyword>
<dbReference type="Pfam" id="PF09835">
    <property type="entry name" value="DUF2062"/>
    <property type="match status" value="1"/>
</dbReference>
<sequence length="189" mass="20918">MRKLIRSYLPDSDSLRRNRWLAPFADSLGHPRLWRLNRHSCAGGVAVGLFSGLIPGPLQMLGAALLSVLLRVNLPLAMLVTFYTNPLTIVPLYAVAWAYGRAVMPLLGMTLPAGARFSAPQIPDDAGFADWMDALVTWFMALGEPLLIGLPLLALTLAALGYVTVLGLWRWHLVRAWQRRAESRKTRSC</sequence>
<dbReference type="PANTHER" id="PTHR40547">
    <property type="entry name" value="SLL0298 PROTEIN"/>
    <property type="match status" value="1"/>
</dbReference>
<gene>
    <name evidence="3" type="ORF">METUNv1_04029</name>
</gene>
<evidence type="ECO:0000313" key="4">
    <source>
        <dbReference type="Proteomes" id="UP000005019"/>
    </source>
</evidence>
<accession>F5RI79</accession>
<feature type="domain" description="DUF2062" evidence="2">
    <location>
        <begin position="23"/>
        <end position="178"/>
    </location>
</feature>
<dbReference type="RefSeq" id="WP_008064882.1">
    <property type="nucleotide sequence ID" value="NZ_AFHG01000059.1"/>
</dbReference>
<dbReference type="EMBL" id="AFHG01000059">
    <property type="protein sequence ID" value="EGK70061.1"/>
    <property type="molecule type" value="Genomic_DNA"/>
</dbReference>
<dbReference type="eggNOG" id="COG3216">
    <property type="taxonomic scope" value="Bacteria"/>
</dbReference>
<dbReference type="Proteomes" id="UP000005019">
    <property type="component" value="Unassembled WGS sequence"/>
</dbReference>
<evidence type="ECO:0000256" key="1">
    <source>
        <dbReference type="SAM" id="Phobius"/>
    </source>
</evidence>
<evidence type="ECO:0000259" key="2">
    <source>
        <dbReference type="Pfam" id="PF09835"/>
    </source>
</evidence>
<keyword evidence="4" id="KW-1185">Reference proteome</keyword>
<comment type="caution">
    <text evidence="3">The sequence shown here is derived from an EMBL/GenBank/DDBJ whole genome shotgun (WGS) entry which is preliminary data.</text>
</comment>
<organism evidence="3 4">
    <name type="scientific">Methyloversatilis universalis (strain ATCC BAA-1314 / DSM 25237 / JCM 13912 / CCUG 52030 / FAM5)</name>
    <dbReference type="NCBI Taxonomy" id="1000565"/>
    <lineage>
        <taxon>Bacteria</taxon>
        <taxon>Pseudomonadati</taxon>
        <taxon>Pseudomonadota</taxon>
        <taxon>Betaproteobacteria</taxon>
        <taxon>Nitrosomonadales</taxon>
        <taxon>Sterolibacteriaceae</taxon>
        <taxon>Methyloversatilis</taxon>
    </lineage>
</organism>
<feature type="transmembrane region" description="Helical" evidence="1">
    <location>
        <begin position="76"/>
        <end position="99"/>
    </location>
</feature>
<name>F5RI79_METUF</name>
<dbReference type="InterPro" id="IPR018639">
    <property type="entry name" value="DUF2062"/>
</dbReference>
<dbReference type="AlphaFoldDB" id="F5RI79"/>
<feature type="transmembrane region" description="Helical" evidence="1">
    <location>
        <begin position="42"/>
        <end position="69"/>
    </location>
</feature>
<proteinExistence type="predicted"/>
<protein>
    <recommendedName>
        <fullName evidence="2">DUF2062 domain-containing protein</fullName>
    </recommendedName>
</protein>
<reference evidence="3 4" key="1">
    <citation type="journal article" date="2011" name="J. Bacteriol.">
        <title>Genome sequence of Methyloversatilis universalis FAM5T, a methylotrophic representative of the order Rhodocyclales.</title>
        <authorList>
            <person name="Kittichotirat W."/>
            <person name="Good N.M."/>
            <person name="Hall R."/>
            <person name="Bringel F."/>
            <person name="Lajus A."/>
            <person name="Medigue C."/>
            <person name="Smalley N.E."/>
            <person name="Beck D."/>
            <person name="Bumgarner R."/>
            <person name="Vuilleumier S."/>
            <person name="Kalyuzhnaya M.G."/>
        </authorList>
    </citation>
    <scope>NUCLEOTIDE SEQUENCE [LARGE SCALE GENOMIC DNA]</scope>
    <source>
        <strain evidence="4">ATCC BAA-1314 / JCM 13912 / FAM5</strain>
    </source>
</reference>